<evidence type="ECO:0000259" key="4">
    <source>
        <dbReference type="Pfam" id="PF13193"/>
    </source>
</evidence>
<evidence type="ECO:0000313" key="6">
    <source>
        <dbReference type="Proteomes" id="UP000540656"/>
    </source>
</evidence>
<dbReference type="Gene3D" id="3.30.300.30">
    <property type="match status" value="1"/>
</dbReference>
<dbReference type="Proteomes" id="UP000540656">
    <property type="component" value="Unassembled WGS sequence"/>
</dbReference>
<protein>
    <submittedName>
        <fullName evidence="5">Acyl-CoA synthetase (AMP-forming)/AMP-acid ligase II</fullName>
    </submittedName>
</protein>
<dbReference type="InterPro" id="IPR042099">
    <property type="entry name" value="ANL_N_sf"/>
</dbReference>
<dbReference type="InterPro" id="IPR020845">
    <property type="entry name" value="AMP-binding_CS"/>
</dbReference>
<evidence type="ECO:0000259" key="3">
    <source>
        <dbReference type="Pfam" id="PF00501"/>
    </source>
</evidence>
<dbReference type="Pfam" id="PF00501">
    <property type="entry name" value="AMP-binding"/>
    <property type="match status" value="1"/>
</dbReference>
<dbReference type="FunFam" id="3.30.300.30:FF:000008">
    <property type="entry name" value="2,3-dihydroxybenzoate-AMP ligase"/>
    <property type="match status" value="1"/>
</dbReference>
<keyword evidence="2 5" id="KW-0436">Ligase</keyword>
<dbReference type="GO" id="GO:0016405">
    <property type="term" value="F:CoA-ligase activity"/>
    <property type="evidence" value="ECO:0007669"/>
    <property type="project" value="TreeGrafter"/>
</dbReference>
<evidence type="ECO:0000313" key="5">
    <source>
        <dbReference type="EMBL" id="NYG57556.1"/>
    </source>
</evidence>
<name>A0A7Y9RY58_9ACTN</name>
<dbReference type="Gene3D" id="3.40.50.12780">
    <property type="entry name" value="N-terminal domain of ligase-like"/>
    <property type="match status" value="1"/>
</dbReference>
<dbReference type="RefSeq" id="WP_179500811.1">
    <property type="nucleotide sequence ID" value="NZ_JACCAA010000001.1"/>
</dbReference>
<dbReference type="InterPro" id="IPR045851">
    <property type="entry name" value="AMP-bd_C_sf"/>
</dbReference>
<evidence type="ECO:0000256" key="1">
    <source>
        <dbReference type="ARBA" id="ARBA00006432"/>
    </source>
</evidence>
<evidence type="ECO:0000256" key="2">
    <source>
        <dbReference type="ARBA" id="ARBA00022598"/>
    </source>
</evidence>
<dbReference type="PANTHER" id="PTHR24096:SF267">
    <property type="entry name" value="MALONATE--COA LIGASE ACSF3, MITOCHONDRIAL"/>
    <property type="match status" value="1"/>
</dbReference>
<feature type="domain" description="AMP-binding enzyme C-terminal" evidence="4">
    <location>
        <begin position="449"/>
        <end position="524"/>
    </location>
</feature>
<dbReference type="SUPFAM" id="SSF56801">
    <property type="entry name" value="Acetyl-CoA synthetase-like"/>
    <property type="match status" value="1"/>
</dbReference>
<dbReference type="PANTHER" id="PTHR24096">
    <property type="entry name" value="LONG-CHAIN-FATTY-ACID--COA LIGASE"/>
    <property type="match status" value="1"/>
</dbReference>
<comment type="similarity">
    <text evidence="1">Belongs to the ATP-dependent AMP-binding enzyme family.</text>
</comment>
<dbReference type="EMBL" id="JACCAA010000001">
    <property type="protein sequence ID" value="NYG57556.1"/>
    <property type="molecule type" value="Genomic_DNA"/>
</dbReference>
<dbReference type="PROSITE" id="PS00455">
    <property type="entry name" value="AMP_BINDING"/>
    <property type="match status" value="1"/>
</dbReference>
<proteinExistence type="inferred from homology"/>
<dbReference type="InterPro" id="IPR000873">
    <property type="entry name" value="AMP-dep_synth/lig_dom"/>
</dbReference>
<dbReference type="AlphaFoldDB" id="A0A7Y9RY58"/>
<gene>
    <name evidence="5" type="ORF">BJ980_000479</name>
</gene>
<accession>A0A7Y9RY58</accession>
<organism evidence="5 6">
    <name type="scientific">Nocardioides daedukensis</name>
    <dbReference type="NCBI Taxonomy" id="634462"/>
    <lineage>
        <taxon>Bacteria</taxon>
        <taxon>Bacillati</taxon>
        <taxon>Actinomycetota</taxon>
        <taxon>Actinomycetes</taxon>
        <taxon>Propionibacteriales</taxon>
        <taxon>Nocardioidaceae</taxon>
        <taxon>Nocardioides</taxon>
    </lineage>
</organism>
<dbReference type="InterPro" id="IPR025110">
    <property type="entry name" value="AMP-bd_C"/>
</dbReference>
<feature type="domain" description="AMP-dependent synthetase/ligase" evidence="3">
    <location>
        <begin position="9"/>
        <end position="398"/>
    </location>
</feature>
<sequence>MTTLPAAVRRAAATYADHPAVVDGDVTLSFTELHARIRDTARGYAALGVRPGDRVALWAPNRWEWVVAGLAVSYAGAVLVPLNTRYKGHEVVDVIARTGATLAVVADGFLGRSQVTDLHTAAGELIAASELGAEGDVIEGLPAVRAIVRIGEGDLDGTVAFGDLPEVGATIDLSEIEATADAVSPDDIADILFTSGTTGRSKGVLTAHRQTIAAADTWATTAQVTERDRYLVISPFFHSYGYKVGIVTSILKGCTLYPVAAFDADDALRIVEEHRITMLPGAPAIFYSMLESPRFASTDTSSLRFANTGAASVPAALIERLQSELSFELVITAFGMTECVTATMCRPGDSDETIAATCGRVVDGLEMRIADPESGQVMGSGEEGEVQFRGAMVMLGYLDDEDSTAAAIDADGWLHTGDVGTVDEDGYLRITDRLKDMYISGGFNVYPAEVEQALARLDGVVESAVIGIPDDRMGEVGKAFVVRRATATLTAEDVIAFARERIANFKVPREVEFVDALPRNLGGKVLKTELRQLHDTRENEG</sequence>
<comment type="caution">
    <text evidence="5">The sequence shown here is derived from an EMBL/GenBank/DDBJ whole genome shotgun (WGS) entry which is preliminary data.</text>
</comment>
<keyword evidence="6" id="KW-1185">Reference proteome</keyword>
<dbReference type="Pfam" id="PF13193">
    <property type="entry name" value="AMP-binding_C"/>
    <property type="match status" value="1"/>
</dbReference>
<dbReference type="NCBIfam" id="NF005801">
    <property type="entry name" value="PRK07656.1"/>
    <property type="match status" value="1"/>
</dbReference>
<reference evidence="5 6" key="1">
    <citation type="submission" date="2020-07" db="EMBL/GenBank/DDBJ databases">
        <title>Sequencing the genomes of 1000 actinobacteria strains.</title>
        <authorList>
            <person name="Klenk H.-P."/>
        </authorList>
    </citation>
    <scope>NUCLEOTIDE SEQUENCE [LARGE SCALE GENOMIC DNA]</scope>
    <source>
        <strain evidence="5 6">DSM 23819</strain>
    </source>
</reference>